<sequence length="45" mass="4836">MRILAKNLGITSLPGGKFSVKKHRLFVPSYESVTLAAMISSGLTD</sequence>
<protein>
    <submittedName>
        <fullName evidence="1">Uncharacterized protein</fullName>
    </submittedName>
</protein>
<gene>
    <name evidence="1" type="ORF">AK33_00070</name>
</gene>
<accession>A0A011MFG3</accession>
<name>A0A011MFG3_9PAST</name>
<dbReference type="AlphaFoldDB" id="A0A011MFG3"/>
<dbReference type="PATRIC" id="fig|1450449.3.peg.2276"/>
<dbReference type="Proteomes" id="UP000054123">
    <property type="component" value="Unassembled WGS sequence"/>
</dbReference>
<evidence type="ECO:0000313" key="1">
    <source>
        <dbReference type="EMBL" id="EXI61271.1"/>
    </source>
</evidence>
<reference evidence="1 2" key="1">
    <citation type="journal article" date="2014" name="Genome Announc.">
        <title>Genome Sequence of a Presumptive Mannheimia haemolytica Strain with an A1/A6-Cross-Reactive Serotype from a White-Tailed Deer (Odocoileus virginianus).</title>
        <authorList>
            <person name="Lawrence P.K."/>
            <person name="Bey R.F."/>
            <person name="Wiener B."/>
            <person name="Kittichotirat W."/>
            <person name="Bumgarner R.E."/>
        </authorList>
    </citation>
    <scope>NUCLEOTIDE SEQUENCE [LARGE SCALE GENOMIC DNA]</scope>
    <source>
        <strain evidence="1 2">PKL10</strain>
    </source>
</reference>
<comment type="caution">
    <text evidence="1">The sequence shown here is derived from an EMBL/GenBank/DDBJ whole genome shotgun (WGS) entry which is preliminary data.</text>
</comment>
<organism evidence="1 2">
    <name type="scientific">Mannheimia granulomatis</name>
    <dbReference type="NCBI Taxonomy" id="85402"/>
    <lineage>
        <taxon>Bacteria</taxon>
        <taxon>Pseudomonadati</taxon>
        <taxon>Pseudomonadota</taxon>
        <taxon>Gammaproteobacteria</taxon>
        <taxon>Pasteurellales</taxon>
        <taxon>Pasteurellaceae</taxon>
        <taxon>Mannheimia</taxon>
    </lineage>
</organism>
<proteinExistence type="predicted"/>
<keyword evidence="2" id="KW-1185">Reference proteome</keyword>
<evidence type="ECO:0000313" key="2">
    <source>
        <dbReference type="Proteomes" id="UP000054123"/>
    </source>
</evidence>
<dbReference type="EMBL" id="JANJ01000010">
    <property type="protein sequence ID" value="EXI61271.1"/>
    <property type="molecule type" value="Genomic_DNA"/>
</dbReference>